<feature type="domain" description="FAD-binding PCMH-type" evidence="5">
    <location>
        <begin position="329"/>
        <end position="509"/>
    </location>
</feature>
<keyword evidence="7" id="KW-1185">Reference proteome</keyword>
<protein>
    <recommendedName>
        <fullName evidence="5">FAD-binding PCMH-type domain-containing protein</fullName>
    </recommendedName>
</protein>
<dbReference type="PANTHER" id="PTHR42973">
    <property type="entry name" value="BINDING OXIDOREDUCTASE, PUTATIVE (AFU_ORTHOLOGUE AFUA_1G17690)-RELATED"/>
    <property type="match status" value="1"/>
</dbReference>
<dbReference type="KEGG" id="pfj:MYCFIDRAFT_177900"/>
<dbReference type="VEuPathDB" id="FungiDB:MYCFIDRAFT_177900"/>
<dbReference type="Proteomes" id="UP000016932">
    <property type="component" value="Unassembled WGS sequence"/>
</dbReference>
<sequence>MEGIDVAKCKIDQVLFVRPDDSRKYACASLSLSLHCLSVDQVTEARFLLRTALLTAASHNCNMATLGQLRSALRDAASSSSKDTLTDLQYSDGFELSLEDPGLSNYHTFVIPRLSKLVSEVTKTKQSISILEIGSGPKTVLGELPIALRWKVNKYAAFEPNNIFAGKLESYLRPQEEKDTPFPHMTSEPVIMRIPFSAIHEDEKFDIILFCHSMYGMNPRRPFIEKAMDLLPKPSYPTGHFRISDEDEEIDKFAAFIAGFTVQDYALQQQWRIICRDPSHRLDTDSAQLALNSPEIMVAFNASARAVPELLLKVPSLSESRALENPESRQAHPAVILRPTDPGHVQDCVHWAVEHDLSLTAIGGSHSGHCVADNVVAMDMSAFCELQIPPANKNAFHAAESLIVAGAGCNAGEIIRTTMEAGLTVPLGSRPSVGAGLWLQGGIGHLSRRYGLACDAIADSMRWGYTHKDMKLPANAIRREDKKELLWAIRGAGTNIGVLLYVVFKGFRALSFLSQNWKLSLSDKPELQSRIIQLSNMTKGLSRNASIDMYIFYDSDQVKLGVSSYEVFCKKHSAGVTIQDTTPLTSKLRETLGHEDSSIITDAVGLFETEIYISGMHGGHGGGKTSSFKRCVFMRNIESTKVVDSLSAAMATRPTPICYTLIAMLRLLQEAEVPASKISVIVVAEFPVHGARKWLQERGFGGLSGGYFQCLHVCNWLVT</sequence>
<dbReference type="InterPro" id="IPR036318">
    <property type="entry name" value="FAD-bd_PCMH-like_sf"/>
</dbReference>
<comment type="similarity">
    <text evidence="1">Belongs to the oxygen-dependent FAD-linked oxidoreductase family.</text>
</comment>
<keyword evidence="3" id="KW-0274">FAD</keyword>
<organism evidence="6 7">
    <name type="scientific">Pseudocercospora fijiensis (strain CIRAD86)</name>
    <name type="common">Black leaf streak disease fungus</name>
    <name type="synonym">Mycosphaerella fijiensis</name>
    <dbReference type="NCBI Taxonomy" id="383855"/>
    <lineage>
        <taxon>Eukaryota</taxon>
        <taxon>Fungi</taxon>
        <taxon>Dikarya</taxon>
        <taxon>Ascomycota</taxon>
        <taxon>Pezizomycotina</taxon>
        <taxon>Dothideomycetes</taxon>
        <taxon>Dothideomycetidae</taxon>
        <taxon>Mycosphaerellales</taxon>
        <taxon>Mycosphaerellaceae</taxon>
        <taxon>Pseudocercospora</taxon>
    </lineage>
</organism>
<dbReference type="STRING" id="383855.M3APD1"/>
<keyword evidence="4" id="KW-0560">Oxidoreductase</keyword>
<evidence type="ECO:0000259" key="5">
    <source>
        <dbReference type="PROSITE" id="PS51387"/>
    </source>
</evidence>
<evidence type="ECO:0000256" key="1">
    <source>
        <dbReference type="ARBA" id="ARBA00005466"/>
    </source>
</evidence>
<dbReference type="Gene3D" id="3.40.50.150">
    <property type="entry name" value="Vaccinia Virus protein VP39"/>
    <property type="match status" value="1"/>
</dbReference>
<reference evidence="6 7" key="1">
    <citation type="journal article" date="2012" name="PLoS Pathog.">
        <title>Diverse lifestyles and strategies of plant pathogenesis encoded in the genomes of eighteen Dothideomycetes fungi.</title>
        <authorList>
            <person name="Ohm R.A."/>
            <person name="Feau N."/>
            <person name="Henrissat B."/>
            <person name="Schoch C.L."/>
            <person name="Horwitz B.A."/>
            <person name="Barry K.W."/>
            <person name="Condon B.J."/>
            <person name="Copeland A.C."/>
            <person name="Dhillon B."/>
            <person name="Glaser F."/>
            <person name="Hesse C.N."/>
            <person name="Kosti I."/>
            <person name="LaButti K."/>
            <person name="Lindquist E.A."/>
            <person name="Lucas S."/>
            <person name="Salamov A.A."/>
            <person name="Bradshaw R.E."/>
            <person name="Ciuffetti L."/>
            <person name="Hamelin R.C."/>
            <person name="Kema G.H.J."/>
            <person name="Lawrence C."/>
            <person name="Scott J.A."/>
            <person name="Spatafora J.W."/>
            <person name="Turgeon B.G."/>
            <person name="de Wit P.J.G.M."/>
            <person name="Zhong S."/>
            <person name="Goodwin S.B."/>
            <person name="Grigoriev I.V."/>
        </authorList>
    </citation>
    <scope>NUCLEOTIDE SEQUENCE [LARGE SCALE GENOMIC DNA]</scope>
    <source>
        <strain evidence="6 7">CIRAD86</strain>
    </source>
</reference>
<dbReference type="Pfam" id="PF01565">
    <property type="entry name" value="FAD_binding_4"/>
    <property type="match status" value="1"/>
</dbReference>
<dbReference type="HOGENOM" id="CLU_003324_0_0_1"/>
<dbReference type="InterPro" id="IPR016166">
    <property type="entry name" value="FAD-bd_PCMH"/>
</dbReference>
<dbReference type="PANTHER" id="PTHR42973:SF25">
    <property type="entry name" value="PHOSPHOMEVALONATE KINASE"/>
    <property type="match status" value="1"/>
</dbReference>
<dbReference type="RefSeq" id="XP_007930033.1">
    <property type="nucleotide sequence ID" value="XM_007931842.1"/>
</dbReference>
<dbReference type="GO" id="GO:0071949">
    <property type="term" value="F:FAD binding"/>
    <property type="evidence" value="ECO:0007669"/>
    <property type="project" value="InterPro"/>
</dbReference>
<dbReference type="AlphaFoldDB" id="M3APD1"/>
<proteinExistence type="inferred from homology"/>
<name>M3APD1_PSEFD</name>
<dbReference type="PROSITE" id="PS51387">
    <property type="entry name" value="FAD_PCMH"/>
    <property type="match status" value="1"/>
</dbReference>
<dbReference type="InterPro" id="IPR016169">
    <property type="entry name" value="FAD-bd_PCMH_sub2"/>
</dbReference>
<dbReference type="OrthoDB" id="363185at2759"/>
<accession>M3APD1</accession>
<evidence type="ECO:0000256" key="4">
    <source>
        <dbReference type="ARBA" id="ARBA00023002"/>
    </source>
</evidence>
<evidence type="ECO:0000256" key="2">
    <source>
        <dbReference type="ARBA" id="ARBA00022630"/>
    </source>
</evidence>
<dbReference type="EMBL" id="KB446562">
    <property type="protein sequence ID" value="EME79272.1"/>
    <property type="molecule type" value="Genomic_DNA"/>
</dbReference>
<dbReference type="InterPro" id="IPR050416">
    <property type="entry name" value="FAD-linked_Oxidoreductase"/>
</dbReference>
<gene>
    <name evidence="6" type="ORF">MYCFIDRAFT_177900</name>
</gene>
<dbReference type="Gene3D" id="3.30.465.10">
    <property type="match status" value="1"/>
</dbReference>
<dbReference type="eggNOG" id="KOG1712">
    <property type="taxonomic scope" value="Eukaryota"/>
</dbReference>
<dbReference type="SUPFAM" id="SSF56176">
    <property type="entry name" value="FAD-binding/transporter-associated domain-like"/>
    <property type="match status" value="1"/>
</dbReference>
<keyword evidence="2" id="KW-0285">Flavoprotein</keyword>
<dbReference type="InterPro" id="IPR006094">
    <property type="entry name" value="Oxid_FAD_bind_N"/>
</dbReference>
<evidence type="ECO:0000256" key="3">
    <source>
        <dbReference type="ARBA" id="ARBA00022827"/>
    </source>
</evidence>
<dbReference type="InterPro" id="IPR029063">
    <property type="entry name" value="SAM-dependent_MTases_sf"/>
</dbReference>
<dbReference type="GeneID" id="19333859"/>
<evidence type="ECO:0000313" key="7">
    <source>
        <dbReference type="Proteomes" id="UP000016932"/>
    </source>
</evidence>
<dbReference type="GO" id="GO:0016491">
    <property type="term" value="F:oxidoreductase activity"/>
    <property type="evidence" value="ECO:0007669"/>
    <property type="project" value="UniProtKB-KW"/>
</dbReference>
<evidence type="ECO:0000313" key="6">
    <source>
        <dbReference type="EMBL" id="EME79272.1"/>
    </source>
</evidence>